<evidence type="ECO:0000313" key="1">
    <source>
        <dbReference type="EMBL" id="KAG5543196.1"/>
    </source>
</evidence>
<dbReference type="Proteomes" id="UP000823749">
    <property type="component" value="Chromosome 6"/>
</dbReference>
<protein>
    <submittedName>
        <fullName evidence="1">Uncharacterized protein</fullName>
    </submittedName>
</protein>
<reference evidence="1 2" key="1">
    <citation type="submission" date="2020-08" db="EMBL/GenBank/DDBJ databases">
        <title>Plant Genome Project.</title>
        <authorList>
            <person name="Zhang R.-G."/>
        </authorList>
    </citation>
    <scope>NUCLEOTIDE SEQUENCE [LARGE SCALE GENOMIC DNA]</scope>
    <source>
        <strain evidence="1">WSP0</strain>
        <tissue evidence="1">Leaf</tissue>
    </source>
</reference>
<evidence type="ECO:0000313" key="2">
    <source>
        <dbReference type="Proteomes" id="UP000823749"/>
    </source>
</evidence>
<name>A0AAV6JPM0_9ERIC</name>
<organism evidence="1 2">
    <name type="scientific">Rhododendron griersonianum</name>
    <dbReference type="NCBI Taxonomy" id="479676"/>
    <lineage>
        <taxon>Eukaryota</taxon>
        <taxon>Viridiplantae</taxon>
        <taxon>Streptophyta</taxon>
        <taxon>Embryophyta</taxon>
        <taxon>Tracheophyta</taxon>
        <taxon>Spermatophyta</taxon>
        <taxon>Magnoliopsida</taxon>
        <taxon>eudicotyledons</taxon>
        <taxon>Gunneridae</taxon>
        <taxon>Pentapetalae</taxon>
        <taxon>asterids</taxon>
        <taxon>Ericales</taxon>
        <taxon>Ericaceae</taxon>
        <taxon>Ericoideae</taxon>
        <taxon>Rhodoreae</taxon>
        <taxon>Rhododendron</taxon>
    </lineage>
</organism>
<sequence>MEQDLHEDEIDVEHEDAALIVSKREKASKLEKAQTRKRKCFEVSSTEESHESDTIMTTVSQPDQNMKEVNESMEFHSAMYSPEIDGGNKYMIAKAVATLSLSAMNAVCFFWKEELLSLRREDFEYKIVRESVLSSVAKFVLSIFSVEDLERIYNLNEISNDFWLFTYYIFLNFFFFVQSKCDPFVAVTKRRVEVDKFSTLREHDVCDVIQQHENRSKYTFFEFEDVSESDVSIAMMELDNYVPLQADREIQFTLELARRKSFLVTDTLIFESLMGIKISDSDFCPTSPDESAPFDPQKVAFVREQLIDAIIFGRPCTDELIEVIKIADYERGMRRQHFISMQHILFGLSLSRVGDIVRQGIFDNIELPSDLPMLGIYKLSSDAAKFLEMDPPIVSLTKTSEDDAKVGLEHFVFAILYGKQEKDGKALEEHSSLVLDYEACDTQLLDSLRKSATNCGVESFEDWDIAGEFILPDERDGNIGTCSLTVVLKRLNKALSEGMKLPLIREKV</sequence>
<proteinExistence type="predicted"/>
<gene>
    <name evidence="1" type="ORF">RHGRI_016070</name>
</gene>
<accession>A0AAV6JPM0</accession>
<comment type="caution">
    <text evidence="1">The sequence shown here is derived from an EMBL/GenBank/DDBJ whole genome shotgun (WGS) entry which is preliminary data.</text>
</comment>
<dbReference type="EMBL" id="JACTNZ010000006">
    <property type="protein sequence ID" value="KAG5543196.1"/>
    <property type="molecule type" value="Genomic_DNA"/>
</dbReference>
<dbReference type="AlphaFoldDB" id="A0AAV6JPM0"/>
<keyword evidence="2" id="KW-1185">Reference proteome</keyword>